<dbReference type="OrthoDB" id="9810447at2"/>
<evidence type="ECO:0000256" key="1">
    <source>
        <dbReference type="ARBA" id="ARBA00000085"/>
    </source>
</evidence>
<dbReference type="PROSITE" id="PS50109">
    <property type="entry name" value="HIS_KIN"/>
    <property type="match status" value="1"/>
</dbReference>
<dbReference type="Gene3D" id="3.30.565.10">
    <property type="entry name" value="Histidine kinase-like ATPase, C-terminal domain"/>
    <property type="match status" value="1"/>
</dbReference>
<evidence type="ECO:0000256" key="6">
    <source>
        <dbReference type="ARBA" id="ARBA00023012"/>
    </source>
</evidence>
<dbReference type="AlphaFoldDB" id="A0A2N3IE08"/>
<keyword evidence="8" id="KW-1133">Transmembrane helix</keyword>
<reference evidence="10 11" key="1">
    <citation type="submission" date="2017-06" db="EMBL/GenBank/DDBJ databases">
        <title>Raineya orbicola gen. nov., sp. nov. a slightly thermophilic bacterium of the phylum Bacteroidetes and the description of Raineyaceae fam. nov.</title>
        <authorList>
            <person name="Albuquerque L."/>
            <person name="Polonia A.R.M."/>
            <person name="Barroso C."/>
            <person name="Froufe H.J.C."/>
            <person name="Lage O."/>
            <person name="Lobo-Da-Cunha A."/>
            <person name="Egas C."/>
            <person name="Da Costa M.S."/>
        </authorList>
    </citation>
    <scope>NUCLEOTIDE SEQUENCE [LARGE SCALE GENOMIC DNA]</scope>
    <source>
        <strain evidence="10 11">SPSPC-11</strain>
    </source>
</reference>
<evidence type="ECO:0000256" key="3">
    <source>
        <dbReference type="ARBA" id="ARBA00022553"/>
    </source>
</evidence>
<dbReference type="RefSeq" id="WP_101358899.1">
    <property type="nucleotide sequence ID" value="NZ_NKXO01000024.1"/>
</dbReference>
<dbReference type="Gene3D" id="1.10.287.130">
    <property type="match status" value="1"/>
</dbReference>
<dbReference type="PANTHER" id="PTHR43711">
    <property type="entry name" value="TWO-COMPONENT HISTIDINE KINASE"/>
    <property type="match status" value="1"/>
</dbReference>
<dbReference type="InterPro" id="IPR036097">
    <property type="entry name" value="HisK_dim/P_sf"/>
</dbReference>
<keyword evidence="4" id="KW-0808">Transferase</keyword>
<dbReference type="PANTHER" id="PTHR43711:SF1">
    <property type="entry name" value="HISTIDINE KINASE 1"/>
    <property type="match status" value="1"/>
</dbReference>
<feature type="transmembrane region" description="Helical" evidence="8">
    <location>
        <begin position="204"/>
        <end position="222"/>
    </location>
</feature>
<dbReference type="InterPro" id="IPR003594">
    <property type="entry name" value="HATPase_dom"/>
</dbReference>
<organism evidence="10 11">
    <name type="scientific">Raineya orbicola</name>
    <dbReference type="NCBI Taxonomy" id="2016530"/>
    <lineage>
        <taxon>Bacteria</taxon>
        <taxon>Pseudomonadati</taxon>
        <taxon>Bacteroidota</taxon>
        <taxon>Cytophagia</taxon>
        <taxon>Cytophagales</taxon>
        <taxon>Raineyaceae</taxon>
        <taxon>Raineya</taxon>
    </lineage>
</organism>
<dbReference type="SUPFAM" id="SSF47384">
    <property type="entry name" value="Homodimeric domain of signal transducing histidine kinase"/>
    <property type="match status" value="1"/>
</dbReference>
<evidence type="ECO:0000313" key="11">
    <source>
        <dbReference type="Proteomes" id="UP000233387"/>
    </source>
</evidence>
<dbReference type="InterPro" id="IPR050736">
    <property type="entry name" value="Sensor_HK_Regulatory"/>
</dbReference>
<comment type="catalytic activity">
    <reaction evidence="1">
        <text>ATP + protein L-histidine = ADP + protein N-phospho-L-histidine.</text>
        <dbReference type="EC" id="2.7.13.3"/>
    </reaction>
</comment>
<keyword evidence="6" id="KW-0902">Two-component regulatory system</keyword>
<dbReference type="InterPro" id="IPR005467">
    <property type="entry name" value="His_kinase_dom"/>
</dbReference>
<dbReference type="GO" id="GO:0000155">
    <property type="term" value="F:phosphorelay sensor kinase activity"/>
    <property type="evidence" value="ECO:0007669"/>
    <property type="project" value="InterPro"/>
</dbReference>
<evidence type="ECO:0000256" key="2">
    <source>
        <dbReference type="ARBA" id="ARBA00012438"/>
    </source>
</evidence>
<evidence type="ECO:0000256" key="7">
    <source>
        <dbReference type="SAM" id="Coils"/>
    </source>
</evidence>
<dbReference type="PRINTS" id="PR00344">
    <property type="entry name" value="BCTRLSENSOR"/>
</dbReference>
<dbReference type="Proteomes" id="UP000233387">
    <property type="component" value="Unassembled WGS sequence"/>
</dbReference>
<name>A0A2N3IE08_9BACT</name>
<evidence type="ECO:0000256" key="8">
    <source>
        <dbReference type="SAM" id="Phobius"/>
    </source>
</evidence>
<keyword evidence="11" id="KW-1185">Reference proteome</keyword>
<evidence type="ECO:0000313" key="10">
    <source>
        <dbReference type="EMBL" id="PKQ68562.1"/>
    </source>
</evidence>
<keyword evidence="5 10" id="KW-0418">Kinase</keyword>
<keyword evidence="8" id="KW-0472">Membrane</keyword>
<protein>
    <recommendedName>
        <fullName evidence="2">histidine kinase</fullName>
        <ecNumber evidence="2">2.7.13.3</ecNumber>
    </recommendedName>
</protein>
<proteinExistence type="predicted"/>
<keyword evidence="8" id="KW-0812">Transmembrane</keyword>
<dbReference type="InterPro" id="IPR036890">
    <property type="entry name" value="HATPase_C_sf"/>
</dbReference>
<dbReference type="FunFam" id="3.30.565.10:FF:000006">
    <property type="entry name" value="Sensor histidine kinase WalK"/>
    <property type="match status" value="1"/>
</dbReference>
<dbReference type="EC" id="2.7.13.3" evidence="2"/>
<accession>A0A2N3IE08</accession>
<evidence type="ECO:0000256" key="5">
    <source>
        <dbReference type="ARBA" id="ARBA00022777"/>
    </source>
</evidence>
<dbReference type="EMBL" id="NKXO01000024">
    <property type="protein sequence ID" value="PKQ68562.1"/>
    <property type="molecule type" value="Genomic_DNA"/>
</dbReference>
<comment type="caution">
    <text evidence="10">The sequence shown here is derived from an EMBL/GenBank/DDBJ whole genome shotgun (WGS) entry which is preliminary data.</text>
</comment>
<keyword evidence="7" id="KW-0175">Coiled coil</keyword>
<dbReference type="SUPFAM" id="SSF55874">
    <property type="entry name" value="ATPase domain of HSP90 chaperone/DNA topoisomerase II/histidine kinase"/>
    <property type="match status" value="1"/>
</dbReference>
<keyword evidence="3" id="KW-0597">Phosphoprotein</keyword>
<dbReference type="SMART" id="SM00388">
    <property type="entry name" value="HisKA"/>
    <property type="match status" value="1"/>
</dbReference>
<evidence type="ECO:0000259" key="9">
    <source>
        <dbReference type="PROSITE" id="PS50109"/>
    </source>
</evidence>
<evidence type="ECO:0000256" key="4">
    <source>
        <dbReference type="ARBA" id="ARBA00022679"/>
    </source>
</evidence>
<dbReference type="InterPro" id="IPR003661">
    <property type="entry name" value="HisK_dim/P_dom"/>
</dbReference>
<gene>
    <name evidence="10" type="ORF">Rain11_1629</name>
</gene>
<dbReference type="Pfam" id="PF02518">
    <property type="entry name" value="HATPase_c"/>
    <property type="match status" value="1"/>
</dbReference>
<feature type="coiled-coil region" evidence="7">
    <location>
        <begin position="233"/>
        <end position="284"/>
    </location>
</feature>
<feature type="domain" description="Histidine kinase" evidence="9">
    <location>
        <begin position="291"/>
        <end position="509"/>
    </location>
</feature>
<dbReference type="SMART" id="SM00387">
    <property type="entry name" value="HATPase_c"/>
    <property type="match status" value="1"/>
</dbReference>
<sequence>MNNHYNVSKRLTIIYITALSVIALVTILSYVFVNQNLVSDPNDPSDKRSHIGRMINFNGACATYAQEIALQTLLISKVPTTDSARTILEQIEFDFELLQKAYKGLKEGDEDYGLNKDFNTEEIKADFQNTDLYYEPFSKHIKEILQMGKEILPKDSLLFFAKVKNMQPQITETARDFSNRMLDLSFAYDQKAADEIAYWGKVELWLTIFALLVLFIEALFVFRPAVSTLNTYVKEIEAKNKSLQEAYDRIKANENQLRLNAENLAKTNADLLKSQQELREANLMKDKFFSIIVHDLKSPLNSLKAMVGLLTKFSDKLTTEEIQKTAQDLDKSIDGLFDFINNLLTWAKVQMQEMSFESKAFDLRDLIDKQLKLFKVYAQSKNITLKYAIPKNSVVVADPNYTDLVIRNLVSNAMKFTPSGGEIKVSAKNKGNFIEISVSDTGIGIESSILKNLFNWNNKHITSGTLGEKGTGLGLVLSREFVEKSGGTIYAVSEVGKGSTFTFTLPAYQEK</sequence>
<dbReference type="InterPro" id="IPR004358">
    <property type="entry name" value="Sig_transdc_His_kin-like_C"/>
</dbReference>
<feature type="transmembrane region" description="Helical" evidence="8">
    <location>
        <begin position="12"/>
        <end position="33"/>
    </location>
</feature>
<dbReference type="Pfam" id="PF00512">
    <property type="entry name" value="HisKA"/>
    <property type="match status" value="1"/>
</dbReference>
<dbReference type="CDD" id="cd00082">
    <property type="entry name" value="HisKA"/>
    <property type="match status" value="1"/>
</dbReference>